<dbReference type="Gene3D" id="3.40.50.2000">
    <property type="entry name" value="Glycogen Phosphorylase B"/>
    <property type="match status" value="1"/>
</dbReference>
<name>X1H5L2_9ZZZZ</name>
<evidence type="ECO:0000259" key="1">
    <source>
        <dbReference type="Pfam" id="PF13524"/>
    </source>
</evidence>
<evidence type="ECO:0000313" key="2">
    <source>
        <dbReference type="EMBL" id="GAH40583.1"/>
    </source>
</evidence>
<gene>
    <name evidence="2" type="ORF">S03H2_18686</name>
</gene>
<reference evidence="2" key="1">
    <citation type="journal article" date="2014" name="Front. Microbiol.">
        <title>High frequency of phylogenetically diverse reductive dehalogenase-homologous genes in deep subseafloor sedimentary metagenomes.</title>
        <authorList>
            <person name="Kawai M."/>
            <person name="Futagami T."/>
            <person name="Toyoda A."/>
            <person name="Takaki Y."/>
            <person name="Nishi S."/>
            <person name="Hori S."/>
            <person name="Arai W."/>
            <person name="Tsubouchi T."/>
            <person name="Morono Y."/>
            <person name="Uchiyama I."/>
            <person name="Ito T."/>
            <person name="Fujiyama A."/>
            <person name="Inagaki F."/>
            <person name="Takami H."/>
        </authorList>
    </citation>
    <scope>NUCLEOTIDE SEQUENCE</scope>
    <source>
        <strain evidence="2">Expedition CK06-06</strain>
    </source>
</reference>
<dbReference type="EMBL" id="BARU01009709">
    <property type="protein sequence ID" value="GAH40583.1"/>
    <property type="molecule type" value="Genomic_DNA"/>
</dbReference>
<dbReference type="InterPro" id="IPR055259">
    <property type="entry name" value="YkvP/CgeB_Glyco_trans-like"/>
</dbReference>
<protein>
    <recommendedName>
        <fullName evidence="1">Spore protein YkvP/CgeB glycosyl transferase-like domain-containing protein</fullName>
    </recommendedName>
</protein>
<sequence>DLFSRGLAKHGWETHDLITNCTSLQNQWARENNYTGDDPIWVEQIRRYEPDVVYAQGIWLVNDDTYPIIKKHCSVIAGQVGSLVVNFELTKYDVIFTMFPAYVDRFKEAGVNARYLPHSFDPLALERIGKRKRDISISFVGQLIDGHSRRKDVLAALNANFDVQQWVSERWGLDMFEVMSRSYMTINCDIDTEFGNGGNMRAYEATGCGALLLTNDGPGVGALFEDDEILKYNSPEEAVELARYYLEHRREGREIAAKGQKRTLANYTYKQRMGYVGGILEELLA</sequence>
<proteinExistence type="predicted"/>
<feature type="domain" description="Spore protein YkvP/CgeB glycosyl transferase-like" evidence="1">
    <location>
        <begin position="125"/>
        <end position="274"/>
    </location>
</feature>
<feature type="non-terminal residue" evidence="2">
    <location>
        <position position="1"/>
    </location>
</feature>
<comment type="caution">
    <text evidence="2">The sequence shown here is derived from an EMBL/GenBank/DDBJ whole genome shotgun (WGS) entry which is preliminary data.</text>
</comment>
<accession>X1H5L2</accession>
<organism evidence="2">
    <name type="scientific">marine sediment metagenome</name>
    <dbReference type="NCBI Taxonomy" id="412755"/>
    <lineage>
        <taxon>unclassified sequences</taxon>
        <taxon>metagenomes</taxon>
        <taxon>ecological metagenomes</taxon>
    </lineage>
</organism>
<dbReference type="AlphaFoldDB" id="X1H5L2"/>
<dbReference type="Pfam" id="PF13524">
    <property type="entry name" value="Glyco_trans_1_2"/>
    <property type="match status" value="1"/>
</dbReference>